<dbReference type="Proteomes" id="UP001500101">
    <property type="component" value="Unassembled WGS sequence"/>
</dbReference>
<dbReference type="RefSeq" id="WP_344674554.1">
    <property type="nucleotide sequence ID" value="NZ_BAAAZI010000008.1"/>
</dbReference>
<evidence type="ECO:0000313" key="4">
    <source>
        <dbReference type="Proteomes" id="UP001500101"/>
    </source>
</evidence>
<evidence type="ECO:0000313" key="3">
    <source>
        <dbReference type="EMBL" id="GAA4140657.1"/>
    </source>
</evidence>
<keyword evidence="4" id="KW-1185">Reference proteome</keyword>
<evidence type="ECO:0000256" key="1">
    <source>
        <dbReference type="SAM" id="Phobius"/>
    </source>
</evidence>
<dbReference type="InterPro" id="IPR025235">
    <property type="entry name" value="DUF4178"/>
</dbReference>
<accession>A0ABP7YTC6</accession>
<dbReference type="EMBL" id="BAAAZI010000008">
    <property type="protein sequence ID" value="GAA4140657.1"/>
    <property type="molecule type" value="Genomic_DNA"/>
</dbReference>
<keyword evidence="1" id="KW-0812">Transmembrane</keyword>
<dbReference type="Pfam" id="PF13785">
    <property type="entry name" value="DUF4178"/>
    <property type="match status" value="1"/>
</dbReference>
<protein>
    <recommendedName>
        <fullName evidence="2">DUF4178 domain-containing protein</fullName>
    </recommendedName>
</protein>
<keyword evidence="1" id="KW-0472">Membrane</keyword>
<evidence type="ECO:0000259" key="2">
    <source>
        <dbReference type="Pfam" id="PF13785"/>
    </source>
</evidence>
<organism evidence="3 4">
    <name type="scientific">Sphingobacterium kyonggiense</name>
    <dbReference type="NCBI Taxonomy" id="714075"/>
    <lineage>
        <taxon>Bacteria</taxon>
        <taxon>Pseudomonadati</taxon>
        <taxon>Bacteroidota</taxon>
        <taxon>Sphingobacteriia</taxon>
        <taxon>Sphingobacteriales</taxon>
        <taxon>Sphingobacteriaceae</taxon>
        <taxon>Sphingobacterium</taxon>
    </lineage>
</organism>
<feature type="domain" description="DUF4178" evidence="2">
    <location>
        <begin position="61"/>
        <end position="189"/>
    </location>
</feature>
<keyword evidence="1" id="KW-1133">Transmembrane helix</keyword>
<gene>
    <name evidence="3" type="ORF">GCM10022216_19910</name>
</gene>
<feature type="transmembrane region" description="Helical" evidence="1">
    <location>
        <begin position="409"/>
        <end position="427"/>
    </location>
</feature>
<feature type="transmembrane region" description="Helical" evidence="1">
    <location>
        <begin position="362"/>
        <end position="381"/>
    </location>
</feature>
<sequence>MQITCSKCRHKQQFQYEVQEYKGYVCPNCHAYFKGTNPESWVFVKNFTLPENPLWPVLNEKVSIHNRDYFIITKIQRDNEGTYSNEYVGLANSEEDIYLSEGPEYACELELIEPKRIDRESADSLRLDTQTYEFEESSTAKVTYAEGFVFEDLDKRSKSTTYIKSYDDSKFVSKELIDDEMEYYFGTYWNKTAFARLFSKYDAFQNNQRKVQEKFLLIVLPLFLLPAILFYFLNQEHFVKQTIKFNETFTSSEIQNSFISTPFELKGTKAKLLKYDGFTVPNIGNITLQISLVNELTNQVTVLRPFIHATNPKNQANALTIDFCRIKPGKYHLVYETSGNQTLTSPLKLEEQVTLVYGGASYMPLIMTYIIGIILLVILLIDSGKVSTIEKLTVDGTVSGMTVAKHKGLVVYLLALSLLLYGLQYYIEHMQPCSHTVDLDAQVDHTQTGTTRTYRRSVLFYGNHK</sequence>
<comment type="caution">
    <text evidence="3">The sequence shown here is derived from an EMBL/GenBank/DDBJ whole genome shotgun (WGS) entry which is preliminary data.</text>
</comment>
<reference evidence="4" key="1">
    <citation type="journal article" date="2019" name="Int. J. Syst. Evol. Microbiol.">
        <title>The Global Catalogue of Microorganisms (GCM) 10K type strain sequencing project: providing services to taxonomists for standard genome sequencing and annotation.</title>
        <authorList>
            <consortium name="The Broad Institute Genomics Platform"/>
            <consortium name="The Broad Institute Genome Sequencing Center for Infectious Disease"/>
            <person name="Wu L."/>
            <person name="Ma J."/>
        </authorList>
    </citation>
    <scope>NUCLEOTIDE SEQUENCE [LARGE SCALE GENOMIC DNA]</scope>
    <source>
        <strain evidence="4">JCM 16704</strain>
    </source>
</reference>
<proteinExistence type="predicted"/>
<feature type="transmembrane region" description="Helical" evidence="1">
    <location>
        <begin position="215"/>
        <end position="233"/>
    </location>
</feature>
<name>A0ABP7YTC6_9SPHI</name>